<dbReference type="AlphaFoldDB" id="A0A0D7EPQ8"/>
<proteinExistence type="predicted"/>
<organism evidence="2 3">
    <name type="scientific">Rhodopseudomonas palustris</name>
    <dbReference type="NCBI Taxonomy" id="1076"/>
    <lineage>
        <taxon>Bacteria</taxon>
        <taxon>Pseudomonadati</taxon>
        <taxon>Pseudomonadota</taxon>
        <taxon>Alphaproteobacteria</taxon>
        <taxon>Hyphomicrobiales</taxon>
        <taxon>Nitrobacteraceae</taxon>
        <taxon>Rhodopseudomonas</taxon>
    </lineage>
</organism>
<reference evidence="2 3" key="1">
    <citation type="submission" date="2014-11" db="EMBL/GenBank/DDBJ databases">
        <title>Genomics and ecophysiology of heterotrophic nitrogen fixing bacteria isolated from estuarine surface water.</title>
        <authorList>
            <person name="Bentzon-Tilia M."/>
            <person name="Severin I."/>
            <person name="Hansen L.H."/>
            <person name="Riemann L."/>
        </authorList>
    </citation>
    <scope>NUCLEOTIDE SEQUENCE [LARGE SCALE GENOMIC DNA]</scope>
    <source>
        <strain evidence="2 3">BAL398</strain>
    </source>
</reference>
<dbReference type="RefSeq" id="WP_044412511.1">
    <property type="nucleotide sequence ID" value="NZ_JXXE01000300.1"/>
</dbReference>
<dbReference type="EMBL" id="JXXE01000300">
    <property type="protein sequence ID" value="KIZ41447.1"/>
    <property type="molecule type" value="Genomic_DNA"/>
</dbReference>
<evidence type="ECO:0000256" key="1">
    <source>
        <dbReference type="SAM" id="Phobius"/>
    </source>
</evidence>
<dbReference type="PATRIC" id="fig|1076.23.peg.3233"/>
<keyword evidence="1" id="KW-0812">Transmembrane</keyword>
<feature type="transmembrane region" description="Helical" evidence="1">
    <location>
        <begin position="28"/>
        <end position="50"/>
    </location>
</feature>
<evidence type="ECO:0000313" key="3">
    <source>
        <dbReference type="Proteomes" id="UP000032515"/>
    </source>
</evidence>
<protein>
    <submittedName>
        <fullName evidence="2">Uncharacterized protein</fullName>
    </submittedName>
</protein>
<sequence length="124" mass="12928">MQPNAKQSDCDPVLSRSAVHILIVGSTVYWLFMAIAAACCAAGLVCAVCATSEPVFQRLMSVVMLGLVPGAFVVVAAYAIRVIAAVLSIVYDPTARVLILLTRRLVGLRPGRSVGCAPTGLDPA</sequence>
<accession>A0A0D7EPQ8</accession>
<dbReference type="Proteomes" id="UP000032515">
    <property type="component" value="Unassembled WGS sequence"/>
</dbReference>
<gene>
    <name evidence="2" type="ORF">OO17_15190</name>
</gene>
<keyword evidence="1" id="KW-1133">Transmembrane helix</keyword>
<comment type="caution">
    <text evidence="2">The sequence shown here is derived from an EMBL/GenBank/DDBJ whole genome shotgun (WGS) entry which is preliminary data.</text>
</comment>
<evidence type="ECO:0000313" key="2">
    <source>
        <dbReference type="EMBL" id="KIZ41447.1"/>
    </source>
</evidence>
<keyword evidence="1" id="KW-0472">Membrane</keyword>
<name>A0A0D7EPQ8_RHOPL</name>
<feature type="transmembrane region" description="Helical" evidence="1">
    <location>
        <begin position="62"/>
        <end position="91"/>
    </location>
</feature>